<dbReference type="PANTHER" id="PTHR38686">
    <property type="entry name" value="APOLIPOPROTEIN N-ACYLTRANSFERASE"/>
    <property type="match status" value="1"/>
</dbReference>
<evidence type="ECO:0000256" key="8">
    <source>
        <dbReference type="ARBA" id="ARBA00023315"/>
    </source>
</evidence>
<gene>
    <name evidence="9 11" type="primary">lnt</name>
    <name evidence="11" type="ORF">C5Y96_12340</name>
</gene>
<feature type="transmembrane region" description="Helical" evidence="9">
    <location>
        <begin position="29"/>
        <end position="62"/>
    </location>
</feature>
<feature type="transmembrane region" description="Helical" evidence="9">
    <location>
        <begin position="74"/>
        <end position="91"/>
    </location>
</feature>
<keyword evidence="3 9" id="KW-1003">Cell membrane</keyword>
<feature type="transmembrane region" description="Helical" evidence="9">
    <location>
        <begin position="176"/>
        <end position="194"/>
    </location>
</feature>
<dbReference type="Pfam" id="PF20154">
    <property type="entry name" value="LNT_N"/>
    <property type="match status" value="1"/>
</dbReference>
<dbReference type="NCBIfam" id="TIGR00546">
    <property type="entry name" value="lnt"/>
    <property type="match status" value="1"/>
</dbReference>
<comment type="subcellular location">
    <subcellularLocation>
        <location evidence="1 9">Cell membrane</location>
        <topology evidence="1 9">Multi-pass membrane protein</topology>
    </subcellularLocation>
</comment>
<dbReference type="InterPro" id="IPR004563">
    <property type="entry name" value="Apolipo_AcylTrfase"/>
</dbReference>
<dbReference type="PROSITE" id="PS50263">
    <property type="entry name" value="CN_HYDROLASE"/>
    <property type="match status" value="1"/>
</dbReference>
<dbReference type="HAMAP" id="MF_01148">
    <property type="entry name" value="Lnt"/>
    <property type="match status" value="1"/>
</dbReference>
<proteinExistence type="inferred from homology"/>
<evidence type="ECO:0000259" key="10">
    <source>
        <dbReference type="PROSITE" id="PS50263"/>
    </source>
</evidence>
<dbReference type="InterPro" id="IPR045378">
    <property type="entry name" value="LNT_N"/>
</dbReference>
<comment type="similarity">
    <text evidence="2 9">Belongs to the CN hydrolase family. Apolipoprotein N-acyltransferase subfamily.</text>
</comment>
<dbReference type="InterPro" id="IPR036526">
    <property type="entry name" value="C-N_Hydrolase_sf"/>
</dbReference>
<dbReference type="AlphaFoldDB" id="A0A2S8FG53"/>
<evidence type="ECO:0000256" key="6">
    <source>
        <dbReference type="ARBA" id="ARBA00022989"/>
    </source>
</evidence>
<evidence type="ECO:0000256" key="4">
    <source>
        <dbReference type="ARBA" id="ARBA00022679"/>
    </source>
</evidence>
<dbReference type="GO" id="GO:0042158">
    <property type="term" value="P:lipoprotein biosynthetic process"/>
    <property type="evidence" value="ECO:0007669"/>
    <property type="project" value="UniProtKB-UniRule"/>
</dbReference>
<organism evidence="11 12">
    <name type="scientific">Blastopirellula marina</name>
    <dbReference type="NCBI Taxonomy" id="124"/>
    <lineage>
        <taxon>Bacteria</taxon>
        <taxon>Pseudomonadati</taxon>
        <taxon>Planctomycetota</taxon>
        <taxon>Planctomycetia</taxon>
        <taxon>Pirellulales</taxon>
        <taxon>Pirellulaceae</taxon>
        <taxon>Blastopirellula</taxon>
    </lineage>
</organism>
<feature type="transmembrane region" description="Helical" evidence="9">
    <location>
        <begin position="103"/>
        <end position="125"/>
    </location>
</feature>
<dbReference type="EC" id="2.3.1.269" evidence="9"/>
<keyword evidence="7 9" id="KW-0472">Membrane</keyword>
<accession>A0A2S8FG53</accession>
<evidence type="ECO:0000256" key="3">
    <source>
        <dbReference type="ARBA" id="ARBA00022475"/>
    </source>
</evidence>
<dbReference type="Gene3D" id="3.60.110.10">
    <property type="entry name" value="Carbon-nitrogen hydrolase"/>
    <property type="match status" value="1"/>
</dbReference>
<evidence type="ECO:0000256" key="2">
    <source>
        <dbReference type="ARBA" id="ARBA00010065"/>
    </source>
</evidence>
<evidence type="ECO:0000256" key="5">
    <source>
        <dbReference type="ARBA" id="ARBA00022692"/>
    </source>
</evidence>
<keyword evidence="5 9" id="KW-0812">Transmembrane</keyword>
<sequence>MLVNAPESSSTTSTTKTAAPSSLSWQKILAISIASSLLLAAAFPPLNLFPLAWIAPIGWLLLIRTPVLPKRSYWILYLSGLLFWLTVLYGVGNAHWATRLFGWPVLCGYLACYTPLFVAISRVIVHRVRVPLPIVAPIVWTALEYFRAYFVTGFSLALLGHTQVHLLPMVQIAEFVGAYGVSFVMMLVAAFLVSSIPTIWNEPSHPPDPKVLRRIVLAFVAFVIAIGYYGFGYFLWDMNGMQEWGYRGDHHDENARSVRIGLVQGSIDTVFGDPTQSSRTFEQYTALTDHLAKAHPDLDLIVWPETTMGDHMVFELGADYAPPADLPIDVQEHKKRITDRANGFNGFLKDLAVNRWQAPLLLGTSALRYGNQRLDHYNTAIHVGHEGTIINRYDKVHPVMFGEYVPFGDYAPFVYDWLPIGGGLTPGKGPVAVDVEGVSLVPCICFENTVPQLVAGQVRQLHEQGHDVDALVTLTNDGWFWGSSILDLHLTCARFRAIENRRPMLVAANTGISAVIAPSGHLSQYSPVRKTTYLVAELYPTNRPLTYYTRYGDWFAAGCLVLTIVGGVAGWLIRRWKAQPPL</sequence>
<keyword evidence="4 9" id="KW-0808">Transferase</keyword>
<dbReference type="SUPFAM" id="SSF56317">
    <property type="entry name" value="Carbon-nitrogen hydrolase"/>
    <property type="match status" value="1"/>
</dbReference>
<comment type="function">
    <text evidence="9">Catalyzes the phospholipid dependent N-acylation of the N-terminal cysteine of apolipoprotein, the last step in lipoprotein maturation.</text>
</comment>
<evidence type="ECO:0000313" key="12">
    <source>
        <dbReference type="Proteomes" id="UP000240009"/>
    </source>
</evidence>
<dbReference type="GO" id="GO:0016410">
    <property type="term" value="F:N-acyltransferase activity"/>
    <property type="evidence" value="ECO:0007669"/>
    <property type="project" value="UniProtKB-UniRule"/>
</dbReference>
<dbReference type="EMBL" id="PUIA01000037">
    <property type="protein sequence ID" value="PQO31136.1"/>
    <property type="molecule type" value="Genomic_DNA"/>
</dbReference>
<feature type="domain" description="CN hydrolase" evidence="10">
    <location>
        <begin position="258"/>
        <end position="540"/>
    </location>
</feature>
<evidence type="ECO:0000313" key="11">
    <source>
        <dbReference type="EMBL" id="PQO31136.1"/>
    </source>
</evidence>
<name>A0A2S8FG53_9BACT</name>
<comment type="caution">
    <text evidence="11">The sequence shown here is derived from an EMBL/GenBank/DDBJ whole genome shotgun (WGS) entry which is preliminary data.</text>
</comment>
<dbReference type="UniPathway" id="UPA00666"/>
<dbReference type="GO" id="GO:0005886">
    <property type="term" value="C:plasma membrane"/>
    <property type="evidence" value="ECO:0007669"/>
    <property type="project" value="UniProtKB-SubCell"/>
</dbReference>
<dbReference type="InterPro" id="IPR003010">
    <property type="entry name" value="C-N_Hydrolase"/>
</dbReference>
<comment type="catalytic activity">
    <reaction evidence="9">
        <text>N-terminal S-1,2-diacyl-sn-glyceryl-L-cysteinyl-[lipoprotein] + a glycerophospholipid = N-acyl-S-1,2-diacyl-sn-glyceryl-L-cysteinyl-[lipoprotein] + a 2-acyl-sn-glycero-3-phospholipid + H(+)</text>
        <dbReference type="Rhea" id="RHEA:48228"/>
        <dbReference type="Rhea" id="RHEA-COMP:14681"/>
        <dbReference type="Rhea" id="RHEA-COMP:14684"/>
        <dbReference type="ChEBI" id="CHEBI:15378"/>
        <dbReference type="ChEBI" id="CHEBI:136912"/>
        <dbReference type="ChEBI" id="CHEBI:140656"/>
        <dbReference type="ChEBI" id="CHEBI:140657"/>
        <dbReference type="ChEBI" id="CHEBI:140660"/>
        <dbReference type="EC" id="2.3.1.269"/>
    </reaction>
</comment>
<keyword evidence="8 9" id="KW-0012">Acyltransferase</keyword>
<comment type="pathway">
    <text evidence="9">Protein modification; lipoprotein biosynthesis (N-acyl transfer).</text>
</comment>
<reference evidence="11 12" key="1">
    <citation type="submission" date="2018-02" db="EMBL/GenBank/DDBJ databases">
        <title>Comparative genomes isolates from brazilian mangrove.</title>
        <authorList>
            <person name="Araujo J.E."/>
            <person name="Taketani R.G."/>
            <person name="Silva M.C.P."/>
            <person name="Loureco M.V."/>
            <person name="Andreote F.D."/>
        </authorList>
    </citation>
    <scope>NUCLEOTIDE SEQUENCE [LARGE SCALE GENOMIC DNA]</scope>
    <source>
        <strain evidence="11 12">HEX-2 MGV</strain>
    </source>
</reference>
<evidence type="ECO:0000256" key="9">
    <source>
        <dbReference type="HAMAP-Rule" id="MF_01148"/>
    </source>
</evidence>
<evidence type="ECO:0000256" key="7">
    <source>
        <dbReference type="ARBA" id="ARBA00023136"/>
    </source>
</evidence>
<dbReference type="Proteomes" id="UP000240009">
    <property type="component" value="Unassembled WGS sequence"/>
</dbReference>
<protein>
    <recommendedName>
        <fullName evidence="9">Apolipoprotein N-acyltransferase</fullName>
        <shortName evidence="9">ALP N-acyltransferase</shortName>
        <ecNumber evidence="9">2.3.1.269</ecNumber>
    </recommendedName>
</protein>
<dbReference type="Pfam" id="PF00795">
    <property type="entry name" value="CN_hydrolase"/>
    <property type="match status" value="1"/>
</dbReference>
<dbReference type="CDD" id="cd07571">
    <property type="entry name" value="ALP_N-acyl_transferase"/>
    <property type="match status" value="1"/>
</dbReference>
<evidence type="ECO:0000256" key="1">
    <source>
        <dbReference type="ARBA" id="ARBA00004651"/>
    </source>
</evidence>
<feature type="transmembrane region" description="Helical" evidence="9">
    <location>
        <begin position="215"/>
        <end position="236"/>
    </location>
</feature>
<feature type="transmembrane region" description="Helical" evidence="9">
    <location>
        <begin position="554"/>
        <end position="573"/>
    </location>
</feature>
<keyword evidence="6 9" id="KW-1133">Transmembrane helix</keyword>
<feature type="transmembrane region" description="Helical" evidence="9">
    <location>
        <begin position="146"/>
        <end position="164"/>
    </location>
</feature>
<keyword evidence="11" id="KW-0449">Lipoprotein</keyword>
<dbReference type="PANTHER" id="PTHR38686:SF1">
    <property type="entry name" value="APOLIPOPROTEIN N-ACYLTRANSFERASE"/>
    <property type="match status" value="1"/>
</dbReference>